<dbReference type="Pfam" id="PF13843">
    <property type="entry name" value="DDE_Tnp_1_7"/>
    <property type="match status" value="1"/>
</dbReference>
<organism evidence="2 3">
    <name type="scientific">Parnassius apollo</name>
    <name type="common">Apollo butterfly</name>
    <name type="synonym">Papilio apollo</name>
    <dbReference type="NCBI Taxonomy" id="110799"/>
    <lineage>
        <taxon>Eukaryota</taxon>
        <taxon>Metazoa</taxon>
        <taxon>Ecdysozoa</taxon>
        <taxon>Arthropoda</taxon>
        <taxon>Hexapoda</taxon>
        <taxon>Insecta</taxon>
        <taxon>Pterygota</taxon>
        <taxon>Neoptera</taxon>
        <taxon>Endopterygota</taxon>
        <taxon>Lepidoptera</taxon>
        <taxon>Glossata</taxon>
        <taxon>Ditrysia</taxon>
        <taxon>Papilionoidea</taxon>
        <taxon>Papilionidae</taxon>
        <taxon>Parnassiinae</taxon>
        <taxon>Parnassini</taxon>
        <taxon>Parnassius</taxon>
        <taxon>Parnassius</taxon>
    </lineage>
</organism>
<dbReference type="InterPro" id="IPR029526">
    <property type="entry name" value="PGBD"/>
</dbReference>
<name>A0A8S3XFW8_PARAO</name>
<reference evidence="2" key="1">
    <citation type="submission" date="2021-04" db="EMBL/GenBank/DDBJ databases">
        <authorList>
            <person name="Tunstrom K."/>
        </authorList>
    </citation>
    <scope>NUCLEOTIDE SEQUENCE</scope>
</reference>
<dbReference type="EMBL" id="CAJQZP010001146">
    <property type="protein sequence ID" value="CAG5021471.1"/>
    <property type="molecule type" value="Genomic_DNA"/>
</dbReference>
<evidence type="ECO:0000313" key="3">
    <source>
        <dbReference type="Proteomes" id="UP000691718"/>
    </source>
</evidence>
<dbReference type="PANTHER" id="PTHR46599">
    <property type="entry name" value="PIGGYBAC TRANSPOSABLE ELEMENT-DERIVED PROTEIN 4"/>
    <property type="match status" value="1"/>
</dbReference>
<proteinExistence type="predicted"/>
<evidence type="ECO:0000313" key="2">
    <source>
        <dbReference type="EMBL" id="CAG5021471.1"/>
    </source>
</evidence>
<dbReference type="OrthoDB" id="118105at2759"/>
<dbReference type="Proteomes" id="UP000691718">
    <property type="component" value="Unassembled WGS sequence"/>
</dbReference>
<protein>
    <submittedName>
        <fullName evidence="2">(apollo) hypothetical protein</fullName>
    </submittedName>
</protein>
<sequence length="213" mass="24763">MTYKRFKKVLENIHLNDNSKTPPRGAPGYDKLYKVRPLLEMLDKACQSSAKTTTSQYIDESMIQFKGISSLNQYMPLRAINRGYKVWTRADSETGYVLELQVYRGKRDDQSTEFRLGANVVKSLTQKLIDEGFRGHVTFDNFFASYEILQYLFNNGIYAISTVNSNRSDQPLIIETAKNKNLPRNKKISMARSDFRWHIKNNVAFVIEFCDRF</sequence>
<dbReference type="PANTHER" id="PTHR46599:SF3">
    <property type="entry name" value="PIGGYBAC TRANSPOSABLE ELEMENT-DERIVED PROTEIN 4"/>
    <property type="match status" value="1"/>
</dbReference>
<dbReference type="AlphaFoldDB" id="A0A8S3XFW8"/>
<gene>
    <name evidence="2" type="ORF">PAPOLLO_LOCUS17531</name>
</gene>
<feature type="domain" description="PiggyBac transposable element-derived protein" evidence="1">
    <location>
        <begin position="1"/>
        <end position="188"/>
    </location>
</feature>
<comment type="caution">
    <text evidence="2">The sequence shown here is derived from an EMBL/GenBank/DDBJ whole genome shotgun (WGS) entry which is preliminary data.</text>
</comment>
<evidence type="ECO:0000259" key="1">
    <source>
        <dbReference type="Pfam" id="PF13843"/>
    </source>
</evidence>
<accession>A0A8S3XFW8</accession>
<keyword evidence="3" id="KW-1185">Reference proteome</keyword>